<keyword evidence="6 7" id="KW-0694">RNA-binding</keyword>
<dbReference type="HAMAP" id="MF_00227">
    <property type="entry name" value="RNase_P"/>
    <property type="match status" value="1"/>
</dbReference>
<comment type="function">
    <text evidence="1 7">RNaseP catalyzes the removal of the 5'-leader sequence from pre-tRNA to produce the mature 5'-terminus. It can also cleave other RNA substrates such as 4.5S RNA. The protein component plays an auxiliary but essential role in vivo by binding to the 5'-leader sequence and broadening the substrate specificity of the ribozyme.</text>
</comment>
<dbReference type="PANTHER" id="PTHR33992:SF1">
    <property type="entry name" value="RIBONUCLEASE P PROTEIN COMPONENT"/>
    <property type="match status" value="1"/>
</dbReference>
<dbReference type="Pfam" id="PF00825">
    <property type="entry name" value="Ribonuclease_P"/>
    <property type="match status" value="1"/>
</dbReference>
<evidence type="ECO:0000256" key="2">
    <source>
        <dbReference type="ARBA" id="ARBA00022694"/>
    </source>
</evidence>
<dbReference type="RefSeq" id="WP_147263485.1">
    <property type="nucleotide sequence ID" value="NZ_QNRR01000007.1"/>
</dbReference>
<keyword evidence="4 7" id="KW-0255">Endonuclease</keyword>
<name>A0A366HH76_9BACT</name>
<dbReference type="EC" id="3.1.26.5" evidence="7 8"/>
<dbReference type="Proteomes" id="UP000253426">
    <property type="component" value="Unassembled WGS sequence"/>
</dbReference>
<evidence type="ECO:0000256" key="7">
    <source>
        <dbReference type="HAMAP-Rule" id="MF_00227"/>
    </source>
</evidence>
<dbReference type="GO" id="GO:0004526">
    <property type="term" value="F:ribonuclease P activity"/>
    <property type="evidence" value="ECO:0007669"/>
    <property type="project" value="UniProtKB-UniRule"/>
</dbReference>
<evidence type="ECO:0000256" key="4">
    <source>
        <dbReference type="ARBA" id="ARBA00022759"/>
    </source>
</evidence>
<evidence type="ECO:0000256" key="3">
    <source>
        <dbReference type="ARBA" id="ARBA00022722"/>
    </source>
</evidence>
<dbReference type="EMBL" id="QNRR01000007">
    <property type="protein sequence ID" value="RBP41185.1"/>
    <property type="molecule type" value="Genomic_DNA"/>
</dbReference>
<evidence type="ECO:0000313" key="10">
    <source>
        <dbReference type="Proteomes" id="UP000253426"/>
    </source>
</evidence>
<comment type="subunit">
    <text evidence="7">Consists of a catalytic RNA component (M1 or rnpB) and a protein subunit.</text>
</comment>
<dbReference type="SUPFAM" id="SSF54211">
    <property type="entry name" value="Ribosomal protein S5 domain 2-like"/>
    <property type="match status" value="1"/>
</dbReference>
<comment type="catalytic activity">
    <reaction evidence="7">
        <text>Endonucleolytic cleavage of RNA, removing 5'-extranucleotides from tRNA precursor.</text>
        <dbReference type="EC" id="3.1.26.5"/>
    </reaction>
</comment>
<dbReference type="NCBIfam" id="TIGR00188">
    <property type="entry name" value="rnpA"/>
    <property type="match status" value="1"/>
</dbReference>
<dbReference type="InterPro" id="IPR020568">
    <property type="entry name" value="Ribosomal_Su5_D2-typ_SF"/>
</dbReference>
<dbReference type="GO" id="GO:0030677">
    <property type="term" value="C:ribonuclease P complex"/>
    <property type="evidence" value="ECO:0007669"/>
    <property type="project" value="TreeGrafter"/>
</dbReference>
<accession>A0A366HH76</accession>
<evidence type="ECO:0000256" key="1">
    <source>
        <dbReference type="ARBA" id="ARBA00002663"/>
    </source>
</evidence>
<dbReference type="OrthoDB" id="9810867at2"/>
<keyword evidence="10" id="KW-1185">Reference proteome</keyword>
<dbReference type="GO" id="GO:0000049">
    <property type="term" value="F:tRNA binding"/>
    <property type="evidence" value="ECO:0007669"/>
    <property type="project" value="UniProtKB-UniRule"/>
</dbReference>
<keyword evidence="5 7" id="KW-0378">Hydrolase</keyword>
<keyword evidence="2 7" id="KW-0819">tRNA processing</keyword>
<organism evidence="9 10">
    <name type="scientific">Roseimicrobium gellanilyticum</name>
    <dbReference type="NCBI Taxonomy" id="748857"/>
    <lineage>
        <taxon>Bacteria</taxon>
        <taxon>Pseudomonadati</taxon>
        <taxon>Verrucomicrobiota</taxon>
        <taxon>Verrucomicrobiia</taxon>
        <taxon>Verrucomicrobiales</taxon>
        <taxon>Verrucomicrobiaceae</taxon>
        <taxon>Roseimicrobium</taxon>
    </lineage>
</organism>
<dbReference type="InterPro" id="IPR000100">
    <property type="entry name" value="RNase_P"/>
</dbReference>
<dbReference type="AlphaFoldDB" id="A0A366HH76"/>
<dbReference type="Gene3D" id="3.30.230.10">
    <property type="match status" value="1"/>
</dbReference>
<evidence type="ECO:0000313" key="9">
    <source>
        <dbReference type="EMBL" id="RBP41185.1"/>
    </source>
</evidence>
<keyword evidence="3 7" id="KW-0540">Nuclease</keyword>
<dbReference type="InterPro" id="IPR014721">
    <property type="entry name" value="Ribsml_uS5_D2-typ_fold_subgr"/>
</dbReference>
<dbReference type="GO" id="GO:0042781">
    <property type="term" value="F:3'-tRNA processing endoribonuclease activity"/>
    <property type="evidence" value="ECO:0007669"/>
    <property type="project" value="TreeGrafter"/>
</dbReference>
<dbReference type="GO" id="GO:0001682">
    <property type="term" value="P:tRNA 5'-leader removal"/>
    <property type="evidence" value="ECO:0007669"/>
    <property type="project" value="UniProtKB-UniRule"/>
</dbReference>
<protein>
    <recommendedName>
        <fullName evidence="7 8">Ribonuclease P protein component</fullName>
        <shortName evidence="7">RNase P protein</shortName>
        <shortName evidence="7">RNaseP protein</shortName>
        <ecNumber evidence="7 8">3.1.26.5</ecNumber>
    </recommendedName>
    <alternativeName>
        <fullName evidence="7">Protein C5</fullName>
    </alternativeName>
</protein>
<evidence type="ECO:0000256" key="8">
    <source>
        <dbReference type="NCBIfam" id="TIGR00188"/>
    </source>
</evidence>
<dbReference type="InterPro" id="IPR020539">
    <property type="entry name" value="RNase_P_CS"/>
</dbReference>
<gene>
    <name evidence="7" type="primary">rnpA</name>
    <name evidence="9" type="ORF">DES53_10714</name>
</gene>
<evidence type="ECO:0000256" key="5">
    <source>
        <dbReference type="ARBA" id="ARBA00022801"/>
    </source>
</evidence>
<dbReference type="PROSITE" id="PS00648">
    <property type="entry name" value="RIBONUCLEASE_P"/>
    <property type="match status" value="1"/>
</dbReference>
<sequence>MRLPAARRLRSSSEFARVRAEGTSVSGKFVIVNVLRHPEGGLWRSGVITSRKVGGAVQRNLARRRLREIIRQAGIQDGVWVVTVARWRILEASFEELKQDWMRAARRARILLQQEAAVPGTP</sequence>
<proteinExistence type="inferred from homology"/>
<comment type="caution">
    <text evidence="9">The sequence shown here is derived from an EMBL/GenBank/DDBJ whole genome shotgun (WGS) entry which is preliminary data.</text>
</comment>
<evidence type="ECO:0000256" key="6">
    <source>
        <dbReference type="ARBA" id="ARBA00022884"/>
    </source>
</evidence>
<dbReference type="PANTHER" id="PTHR33992">
    <property type="entry name" value="RIBONUCLEASE P PROTEIN COMPONENT"/>
    <property type="match status" value="1"/>
</dbReference>
<comment type="similarity">
    <text evidence="7">Belongs to the RnpA family.</text>
</comment>
<reference evidence="9 10" key="1">
    <citation type="submission" date="2018-06" db="EMBL/GenBank/DDBJ databases">
        <title>Genomic Encyclopedia of Type Strains, Phase IV (KMG-IV): sequencing the most valuable type-strain genomes for metagenomic binning, comparative biology and taxonomic classification.</title>
        <authorList>
            <person name="Goeker M."/>
        </authorList>
    </citation>
    <scope>NUCLEOTIDE SEQUENCE [LARGE SCALE GENOMIC DNA]</scope>
    <source>
        <strain evidence="9 10">DSM 25532</strain>
    </source>
</reference>